<dbReference type="EMBL" id="AP011949">
    <property type="protein sequence ID" value="BAM42244.1"/>
    <property type="molecule type" value="Genomic_DNA"/>
</dbReference>
<dbReference type="PANTHER" id="PTHR21483">
    <property type="entry name" value="RNA POLYMERASE II-ASSOCIATED PROTEIN 1"/>
    <property type="match status" value="1"/>
</dbReference>
<dbReference type="GeneID" id="20716667"/>
<dbReference type="RefSeq" id="XP_009692545.1">
    <property type="nucleotide sequence ID" value="XM_009694250.1"/>
</dbReference>
<evidence type="ECO:0000313" key="3">
    <source>
        <dbReference type="EMBL" id="BAM42244.1"/>
    </source>
</evidence>
<evidence type="ECO:0000259" key="2">
    <source>
        <dbReference type="Pfam" id="PF08620"/>
    </source>
</evidence>
<reference evidence="3 4" key="1">
    <citation type="journal article" date="2012" name="MBio">
        <title>Comparative genome analysis of three eukaryotic parasites with differing abilities to transform leukocytes reveals key mediators of Theileria-induced leukocyte transformation.</title>
        <authorList>
            <person name="Hayashida K."/>
            <person name="Hara Y."/>
            <person name="Abe T."/>
            <person name="Yamasaki C."/>
            <person name="Toyoda A."/>
            <person name="Kosuge T."/>
            <person name="Suzuki Y."/>
            <person name="Sato Y."/>
            <person name="Kawashima S."/>
            <person name="Katayama T."/>
            <person name="Wakaguri H."/>
            <person name="Inoue N."/>
            <person name="Homma K."/>
            <person name="Tada-Umezaki M."/>
            <person name="Yagi Y."/>
            <person name="Fujii Y."/>
            <person name="Habara T."/>
            <person name="Kanehisa M."/>
            <person name="Watanabe H."/>
            <person name="Ito K."/>
            <person name="Gojobori T."/>
            <person name="Sugawara H."/>
            <person name="Imanishi T."/>
            <person name="Weir W."/>
            <person name="Gardner M."/>
            <person name="Pain A."/>
            <person name="Shiels B."/>
            <person name="Hattori M."/>
            <person name="Nene V."/>
            <person name="Sugimoto C."/>
        </authorList>
    </citation>
    <scope>NUCLEOTIDE SEQUENCE [LARGE SCALE GENOMIC DNA]</scope>
    <source>
        <strain evidence="3 4">Shintoku</strain>
    </source>
</reference>
<dbReference type="GO" id="GO:0006366">
    <property type="term" value="P:transcription by RNA polymerase II"/>
    <property type="evidence" value="ECO:0007669"/>
    <property type="project" value="InterPro"/>
</dbReference>
<evidence type="ECO:0000313" key="4">
    <source>
        <dbReference type="Proteomes" id="UP000003786"/>
    </source>
</evidence>
<dbReference type="KEGG" id="tot:TOT_040000614"/>
<dbReference type="AlphaFoldDB" id="J4DQD1"/>
<dbReference type="PANTHER" id="PTHR21483:SF18">
    <property type="entry name" value="RNA POLYMERASE II-ASSOCIATED PROTEIN 1"/>
    <property type="match status" value="1"/>
</dbReference>
<feature type="compositionally biased region" description="Basic and acidic residues" evidence="1">
    <location>
        <begin position="21"/>
        <end position="33"/>
    </location>
</feature>
<accession>J4DQD1</accession>
<proteinExistence type="predicted"/>
<dbReference type="OMA" id="WSDESLM"/>
<dbReference type="STRING" id="869250.J4DQD1"/>
<organism evidence="3 4">
    <name type="scientific">Theileria orientalis strain Shintoku</name>
    <dbReference type="NCBI Taxonomy" id="869250"/>
    <lineage>
        <taxon>Eukaryota</taxon>
        <taxon>Sar</taxon>
        <taxon>Alveolata</taxon>
        <taxon>Apicomplexa</taxon>
        <taxon>Aconoidasida</taxon>
        <taxon>Piroplasmida</taxon>
        <taxon>Theileriidae</taxon>
        <taxon>Theileria</taxon>
    </lineage>
</organism>
<dbReference type="Pfam" id="PF08620">
    <property type="entry name" value="RPAP1_C"/>
    <property type="match status" value="1"/>
</dbReference>
<dbReference type="eggNOG" id="ENOG502SERB">
    <property type="taxonomic scope" value="Eukaryota"/>
</dbReference>
<keyword evidence="4" id="KW-1185">Reference proteome</keyword>
<feature type="region of interest" description="Disordered" evidence="1">
    <location>
        <begin position="21"/>
        <end position="61"/>
    </location>
</feature>
<dbReference type="OrthoDB" id="348201at2759"/>
<evidence type="ECO:0000256" key="1">
    <source>
        <dbReference type="SAM" id="MobiDB-lite"/>
    </source>
</evidence>
<dbReference type="Proteomes" id="UP000003786">
    <property type="component" value="Chromosome 4"/>
</dbReference>
<protein>
    <recommendedName>
        <fullName evidence="2">RPAP1 C-terminal domain-containing protein</fullName>
    </recommendedName>
</protein>
<dbReference type="InterPro" id="IPR013929">
    <property type="entry name" value="RPAP1_C"/>
</dbReference>
<dbReference type="InterPro" id="IPR039913">
    <property type="entry name" value="RPAP1/Rba50"/>
</dbReference>
<feature type="domain" description="RPAP1 C-terminal" evidence="2">
    <location>
        <begin position="174"/>
        <end position="239"/>
    </location>
</feature>
<gene>
    <name evidence="3" type="ORF">TOT_040000614</name>
</gene>
<sequence>MSRKNSVDYENPLMTNDFDIVEHFSDEESDSSKNDLPVPAYDSSGFPKAKHRSESEVVLSKPQEYDEVVLKPLEEMSIQEIKEAQRYLYEKLGKEMCEFIKERNLKRMNEAEAANLKENNQKEDNTHEPSPNELIFKFDKKEFYKYQWMSPSESNKKQEAPGPDSGTSKLNLHELRFSFEGLPISGSEDVKSYEGTLYSHGLDPDKPGYTLPELLHLLQSSFKPQAQISIRALSNILFNSYGRGNSSREGGETEGDGGAFFSYSAYRWNKYINSDLDLMTKLGYSVAENQRSTIILVDSLRCMSLLTFGDSLRWNSPDSPEESLVAPAQDVLFDYYHFYSGLDVYYWNSLYLDLHDTNIYEYGTPGGSNKGSVEGSNGSAKGFLEMGLRINKEFYTKLLEGVYQSQTNEDVVRDLFVNIDLSDSEPVELESKLYLLSEHNLIYKLLLIMKRYGDNLKLQVYCTSVICGLIVSFGTPLANALIEFKPFKGHFESLLNVLTTQAGSHYVHVNGAVLYLVMLLSVYLDHIPDYFTSFIALIKETVTRSFSRQLKGLNMIDHYSEEDEQYRSYATTAVKCLTVWALRGYMFDSLDEFVPLFNLNAFKLRQRMGSGGTKTAVEGIKTTDCGMDTSVDDESYDVLAAINLQFSACLRLNDMHRHFEANGVIGGVNELIESFGARRKLEKRTAYHLYSLLQLQYDYVDAISAEEGDGELEVSESSLLNLVEAVLDSYSFEITEELVDNLTWFDDSIFTGSKSCLYRKDLVKEELDKFILPLNMLNLMLNTLFKLRLRDDKEHAANRVENSEDPVLKGLEALKKRLFGLGDELVKQLKAVYLRLHKSQMFYLNTTLYLVKSVPIFESCLVYLRTLVEMGYDMRKAAFATLALSVDYTRLEDALNMVYSEVSDGLSTEGIGKHMSEGSKGYNYANGNGCNYDNGNGCNYDNGNGSDLRVDKALSQFRDFNEYIASYSLGSNRLPLVSMLSYMSYLPLHLSKHYETGFDEALMERYGDAVGEWTSSEFMFAQTVCTINSVSEDLMANLSTERYGVFQKLLFDKLSGCKEAGKQWDIDRGSESGNLVERWVHWIRGFKGALNGDDFANKLRSERKLEEYFDNAEAMTTNCRKLIGKFNSGECDSPVTVGLIMMFTSHWSNEECAKLLWSDEALMLLLGRNLSLDFETLELMSTLAEDLALGSLWTFTFSPESAVRSQTKMLSLFSDESVKRTDPVLFLTLLSLARHSVDLRSLEAESGLVRQILDGLSAN</sequence>
<dbReference type="VEuPathDB" id="PiroplasmaDB:TOT_040000614"/>
<name>J4DQD1_THEOR</name>